<dbReference type="RefSeq" id="XP_068366478.1">
    <property type="nucleotide sequence ID" value="XM_068499047.1"/>
</dbReference>
<accession>A0A1J4KUK4</accession>
<keyword evidence="1" id="KW-0472">Membrane</keyword>
<feature type="transmembrane region" description="Helical" evidence="1">
    <location>
        <begin position="221"/>
        <end position="238"/>
    </location>
</feature>
<evidence type="ECO:0008006" key="4">
    <source>
        <dbReference type="Google" id="ProtNLM"/>
    </source>
</evidence>
<feature type="transmembrane region" description="Helical" evidence="1">
    <location>
        <begin position="87"/>
        <end position="105"/>
    </location>
</feature>
<sequence length="390" mass="45627">MQDLPNREKITWKQLFKWRNDDKITIIVMSAPMILIWILLLFHSKLNTLYISNDSIINIYIAKYFYNLNPLDGGSFRFDPQKINSHLIGCPFLIKILSFFLFHNWTLTSMIYSLATSILCGLLFKRFLLAWNIVTDPLLTSSLLSIFPLRFYATRMVVASDSLYLCFVFLAFISYRATKLKQLFWSIVFASFFSENAIALSLSFFLCFFRFEHYGKALKMLLAYICGVFPTLFFQLLFNGNPVAFYQEKYSLHGNFTFIPFSTFIQSTQGVIYLPQFHTYLYLFFPALIALVFLNSISFLFPCFIGFTFLYMSMFDFIDIFRLSIPLEVFSFLIGFDFLLQSVKFRKSLPIFFGLYFIGASILTFNSVAYDDLQNMSNRFVFSKIFPITS</sequence>
<name>A0A1J4KUK4_9EUKA</name>
<protein>
    <recommendedName>
        <fullName evidence="4">Glycosyltransferase RgtA/B/C/D-like domain-containing protein</fullName>
    </recommendedName>
</protein>
<keyword evidence="1" id="KW-1133">Transmembrane helix</keyword>
<dbReference type="Proteomes" id="UP000179807">
    <property type="component" value="Unassembled WGS sequence"/>
</dbReference>
<proteinExistence type="predicted"/>
<dbReference type="VEuPathDB" id="TrichDB:TRFO_16547"/>
<feature type="transmembrane region" description="Helical" evidence="1">
    <location>
        <begin position="351"/>
        <end position="370"/>
    </location>
</feature>
<reference evidence="2" key="1">
    <citation type="submission" date="2016-10" db="EMBL/GenBank/DDBJ databases">
        <authorList>
            <person name="Benchimol M."/>
            <person name="Almeida L.G."/>
            <person name="Vasconcelos A.T."/>
            <person name="Perreira-Neves A."/>
            <person name="Rosa I.A."/>
            <person name="Tasca T."/>
            <person name="Bogo M.R."/>
            <person name="de Souza W."/>
        </authorList>
    </citation>
    <scope>NUCLEOTIDE SEQUENCE [LARGE SCALE GENOMIC DNA]</scope>
    <source>
        <strain evidence="2">K</strain>
    </source>
</reference>
<keyword evidence="1" id="KW-0812">Transmembrane</keyword>
<dbReference type="AlphaFoldDB" id="A0A1J4KUK4"/>
<gene>
    <name evidence="2" type="ORF">TRFO_16547</name>
</gene>
<feature type="transmembrane region" description="Helical" evidence="1">
    <location>
        <begin position="111"/>
        <end position="135"/>
    </location>
</feature>
<keyword evidence="3" id="KW-1185">Reference proteome</keyword>
<feature type="transmembrane region" description="Helical" evidence="1">
    <location>
        <begin position="320"/>
        <end position="339"/>
    </location>
</feature>
<feature type="transmembrane region" description="Helical" evidence="1">
    <location>
        <begin position="258"/>
        <end position="274"/>
    </location>
</feature>
<comment type="caution">
    <text evidence="2">The sequence shown here is derived from an EMBL/GenBank/DDBJ whole genome shotgun (WGS) entry which is preliminary data.</text>
</comment>
<evidence type="ECO:0000313" key="3">
    <source>
        <dbReference type="Proteomes" id="UP000179807"/>
    </source>
</evidence>
<evidence type="ECO:0000313" key="2">
    <source>
        <dbReference type="EMBL" id="OHT13342.1"/>
    </source>
</evidence>
<feature type="transmembrane region" description="Helical" evidence="1">
    <location>
        <begin position="183"/>
        <end position="209"/>
    </location>
</feature>
<feature type="transmembrane region" description="Helical" evidence="1">
    <location>
        <begin position="156"/>
        <end position="177"/>
    </location>
</feature>
<feature type="transmembrane region" description="Helical" evidence="1">
    <location>
        <begin position="24"/>
        <end position="42"/>
    </location>
</feature>
<dbReference type="EMBL" id="MLAK01000543">
    <property type="protein sequence ID" value="OHT13342.1"/>
    <property type="molecule type" value="Genomic_DNA"/>
</dbReference>
<dbReference type="GeneID" id="94833751"/>
<evidence type="ECO:0000256" key="1">
    <source>
        <dbReference type="SAM" id="Phobius"/>
    </source>
</evidence>
<feature type="transmembrane region" description="Helical" evidence="1">
    <location>
        <begin position="281"/>
        <end position="314"/>
    </location>
</feature>
<organism evidence="2 3">
    <name type="scientific">Tritrichomonas foetus</name>
    <dbReference type="NCBI Taxonomy" id="1144522"/>
    <lineage>
        <taxon>Eukaryota</taxon>
        <taxon>Metamonada</taxon>
        <taxon>Parabasalia</taxon>
        <taxon>Tritrichomonadida</taxon>
        <taxon>Tritrichomonadidae</taxon>
        <taxon>Tritrichomonas</taxon>
    </lineage>
</organism>